<organism evidence="1 2">
    <name type="scientific">Gigaspora margarita</name>
    <dbReference type="NCBI Taxonomy" id="4874"/>
    <lineage>
        <taxon>Eukaryota</taxon>
        <taxon>Fungi</taxon>
        <taxon>Fungi incertae sedis</taxon>
        <taxon>Mucoromycota</taxon>
        <taxon>Glomeromycotina</taxon>
        <taxon>Glomeromycetes</taxon>
        <taxon>Diversisporales</taxon>
        <taxon>Gigasporaceae</taxon>
        <taxon>Gigaspora</taxon>
    </lineage>
</organism>
<protein>
    <submittedName>
        <fullName evidence="1">Uncharacterized protein</fullName>
    </submittedName>
</protein>
<dbReference type="OrthoDB" id="2409299at2759"/>
<evidence type="ECO:0000313" key="2">
    <source>
        <dbReference type="Proteomes" id="UP000439903"/>
    </source>
</evidence>
<dbReference type="EMBL" id="WTPW01000021">
    <property type="protein sequence ID" value="KAF0558403.1"/>
    <property type="molecule type" value="Genomic_DNA"/>
</dbReference>
<comment type="caution">
    <text evidence="1">The sequence shown here is derived from an EMBL/GenBank/DDBJ whole genome shotgun (WGS) entry which is preliminary data.</text>
</comment>
<accession>A0A8H4B468</accession>
<name>A0A8H4B468_GIGMA</name>
<proteinExistence type="predicted"/>
<dbReference type="AlphaFoldDB" id="A0A8H4B468"/>
<evidence type="ECO:0000313" key="1">
    <source>
        <dbReference type="EMBL" id="KAF0558403.1"/>
    </source>
</evidence>
<keyword evidence="2" id="KW-1185">Reference proteome</keyword>
<sequence>MEEFNNDDVEFLNDNVRDFISPTSYTPIDISGYFRNNNIGPTLETVIECVIRLHAPNNRNFCNQAIVRVRELILLSISSEERDKYEDLVSQVLAILAPAPSVPQAPVTPAFSLPMEMLEGFVFCPYTKSQEQEYNGIETLNMGIPPNY</sequence>
<reference evidence="1 2" key="1">
    <citation type="journal article" date="2019" name="Environ. Microbiol.">
        <title>At the nexus of three kingdoms: the genome of the mycorrhizal fungus Gigaspora margarita provides insights into plant, endobacterial and fungal interactions.</title>
        <authorList>
            <person name="Venice F."/>
            <person name="Ghignone S."/>
            <person name="Salvioli di Fossalunga A."/>
            <person name="Amselem J."/>
            <person name="Novero M."/>
            <person name="Xianan X."/>
            <person name="Sedzielewska Toro K."/>
            <person name="Morin E."/>
            <person name="Lipzen A."/>
            <person name="Grigoriev I.V."/>
            <person name="Henrissat B."/>
            <person name="Martin F.M."/>
            <person name="Bonfante P."/>
        </authorList>
    </citation>
    <scope>NUCLEOTIDE SEQUENCE [LARGE SCALE GENOMIC DNA]</scope>
    <source>
        <strain evidence="1 2">BEG34</strain>
    </source>
</reference>
<gene>
    <name evidence="1" type="ORF">F8M41_009294</name>
</gene>
<dbReference type="Proteomes" id="UP000439903">
    <property type="component" value="Unassembled WGS sequence"/>
</dbReference>